<dbReference type="InterPro" id="IPR012934">
    <property type="entry name" value="Znf_AD"/>
</dbReference>
<evidence type="ECO:0000256" key="6">
    <source>
        <dbReference type="ARBA" id="ARBA00037948"/>
    </source>
</evidence>
<feature type="compositionally biased region" description="Polar residues" evidence="9">
    <location>
        <begin position="474"/>
        <end position="485"/>
    </location>
</feature>
<feature type="binding site" evidence="8">
    <location>
        <position position="15"/>
    </location>
    <ligand>
        <name>Zn(2+)</name>
        <dbReference type="ChEBI" id="CHEBI:29105"/>
    </ligand>
</feature>
<dbReference type="InterPro" id="IPR036236">
    <property type="entry name" value="Znf_C2H2_sf"/>
</dbReference>
<evidence type="ECO:0000256" key="3">
    <source>
        <dbReference type="ARBA" id="ARBA00022771"/>
    </source>
</evidence>
<feature type="region of interest" description="Disordered" evidence="9">
    <location>
        <begin position="352"/>
        <end position="387"/>
    </location>
</feature>
<dbReference type="GO" id="GO:0000978">
    <property type="term" value="F:RNA polymerase II cis-regulatory region sequence-specific DNA binding"/>
    <property type="evidence" value="ECO:0007669"/>
    <property type="project" value="TreeGrafter"/>
</dbReference>
<feature type="region of interest" description="Disordered" evidence="9">
    <location>
        <begin position="879"/>
        <end position="911"/>
    </location>
</feature>
<dbReference type="Pfam" id="PF07776">
    <property type="entry name" value="zf-AD"/>
    <property type="match status" value="1"/>
</dbReference>
<comment type="similarity">
    <text evidence="6">Belongs to the snail C2H2-type zinc-finger protein family.</text>
</comment>
<keyword evidence="3 7" id="KW-0863">Zinc-finger</keyword>
<feature type="domain" description="C2H2-type" evidence="10">
    <location>
        <begin position="703"/>
        <end position="731"/>
    </location>
</feature>
<dbReference type="InterPro" id="IPR013087">
    <property type="entry name" value="Znf_C2H2_type"/>
</dbReference>
<sequence>MEDLEAGLSNLCRLCGEVDVECSNLFDETEQEENLLSKIQLSIRIAISQDDGLPSGICNACRDKLVDYTSFYQQCHDTQERLQEFLCIESAMQKTIHADPPEIKFEAVTEHEDEADDFYYEDAEGGADENVDDENVEYMETEENNEIPEEEEYILADTEKDRRSFAASEREKTLPVRNSSPGKKKDVLQVNLTNSNSLQEGKRKTIGRLNNQKEDPLVLPLAKQVQNSKMHITAPISKIVDNCLSYSSGSSSSCTQTSRSLVSSSEPPPLVQIVTKTVVPLEVPPLVPIKKPLSQKTSTQAPSVKILEAKTNTSSSPTVKAAPSTSPLLLPFVKLSRLPESSLLKLVKGYSPNQAKPSEKLSTSKKNEKSANTLKPTGSPTVVQNKLSMEPPPLVRRLETKQGIESFNVARKRVAVELPSVATSSGAKGRVFIMAEENTPLLIPENALPVIRPKKLPVKAKSPSKKKKGDLSVMANNDPTKTLNPSRGEGRAFIMTGDKTVAVEVGVVQNTKKKKKRKPPSLPATSVPYLILKNGELVNLDMVEKIPLDQIPTPPVVVMHVSKNVATPPTIGVEGHINFPDISSYTGFPVDLGSGLHVRSYPETTFKEFKVSLPETQNNSEENDKLLVVQNSWLRQHKKKGIFVRKHKRRCRPSSCPEATVQVEDIPTDPPQFRCKICDVLYVDKKRCEYHVINKHMTDSCAYQCKECGRKFATNFLRAAHIRLRHVRAPDLICSICGAKFRSIEVLKGHELRHTLTEPPFKCSTCGKGFYTKANCVKHQLDLHSEKKVVCDICGEAFSSGGRLNEHRFTHLGGIKCNECGKVIKSRSRLRAHKAAAHSKEQNFLFCACGKKFRVFAFYHNHRKTCSKFLMKSASDDLGTENNEEFEYSDVEEGEGDGEEVEVDMVEGGYE</sequence>
<dbReference type="InterPro" id="IPR050527">
    <property type="entry name" value="Snail/Krueppel_Znf"/>
</dbReference>
<feature type="compositionally biased region" description="Basic residues" evidence="9">
    <location>
        <begin position="457"/>
        <end position="468"/>
    </location>
</feature>
<dbReference type="RefSeq" id="XP_026283986.1">
    <property type="nucleotide sequence ID" value="XM_026428201.2"/>
</dbReference>
<dbReference type="Proteomes" id="UP000504606">
    <property type="component" value="Unplaced"/>
</dbReference>
<dbReference type="AlphaFoldDB" id="A0A6J1SZT6"/>
<evidence type="ECO:0000256" key="1">
    <source>
        <dbReference type="ARBA" id="ARBA00022723"/>
    </source>
</evidence>
<feature type="binding site" evidence="8">
    <location>
        <position position="58"/>
    </location>
    <ligand>
        <name>Zn(2+)</name>
        <dbReference type="ChEBI" id="CHEBI:29105"/>
    </ligand>
</feature>
<dbReference type="SMART" id="SM00355">
    <property type="entry name" value="ZnF_C2H2"/>
    <property type="match status" value="6"/>
</dbReference>
<dbReference type="Gene3D" id="3.30.160.60">
    <property type="entry name" value="Classic Zinc Finger"/>
    <property type="match status" value="3"/>
</dbReference>
<keyword evidence="4 8" id="KW-0862">Zinc</keyword>
<dbReference type="Pfam" id="PF13912">
    <property type="entry name" value="zf-C2H2_6"/>
    <property type="match status" value="2"/>
</dbReference>
<evidence type="ECO:0000256" key="9">
    <source>
        <dbReference type="SAM" id="MobiDB-lite"/>
    </source>
</evidence>
<dbReference type="GO" id="GO:0000981">
    <property type="term" value="F:DNA-binding transcription factor activity, RNA polymerase II-specific"/>
    <property type="evidence" value="ECO:0007669"/>
    <property type="project" value="TreeGrafter"/>
</dbReference>
<keyword evidence="5" id="KW-0539">Nucleus</keyword>
<feature type="domain" description="C2H2-type" evidence="10">
    <location>
        <begin position="789"/>
        <end position="813"/>
    </location>
</feature>
<evidence type="ECO:0000313" key="12">
    <source>
        <dbReference type="Proteomes" id="UP000504606"/>
    </source>
</evidence>
<evidence type="ECO:0000256" key="8">
    <source>
        <dbReference type="PROSITE-ProRule" id="PRU01263"/>
    </source>
</evidence>
<keyword evidence="1 8" id="KW-0479">Metal-binding</keyword>
<dbReference type="PROSITE" id="PS51915">
    <property type="entry name" value="ZAD"/>
    <property type="match status" value="1"/>
</dbReference>
<dbReference type="GO" id="GO:0008270">
    <property type="term" value="F:zinc ion binding"/>
    <property type="evidence" value="ECO:0007669"/>
    <property type="project" value="UniProtKB-UniRule"/>
</dbReference>
<feature type="region of interest" description="Disordered" evidence="9">
    <location>
        <begin position="162"/>
        <end position="186"/>
    </location>
</feature>
<gene>
    <name evidence="13" type="primary">LOC113210290</name>
</gene>
<feature type="binding site" evidence="8">
    <location>
        <position position="61"/>
    </location>
    <ligand>
        <name>Zn(2+)</name>
        <dbReference type="ChEBI" id="CHEBI:29105"/>
    </ligand>
</feature>
<evidence type="ECO:0000256" key="4">
    <source>
        <dbReference type="ARBA" id="ARBA00022833"/>
    </source>
</evidence>
<evidence type="ECO:0000256" key="2">
    <source>
        <dbReference type="ARBA" id="ARBA00022737"/>
    </source>
</evidence>
<feature type="domain" description="C2H2-type" evidence="10">
    <location>
        <begin position="732"/>
        <end position="759"/>
    </location>
</feature>
<dbReference type="PANTHER" id="PTHR24388">
    <property type="entry name" value="ZINC FINGER PROTEIN"/>
    <property type="match status" value="1"/>
</dbReference>
<name>A0A6J1SZT6_FRAOC</name>
<feature type="domain" description="ZAD" evidence="11">
    <location>
        <begin position="10"/>
        <end position="85"/>
    </location>
</feature>
<evidence type="ECO:0000256" key="7">
    <source>
        <dbReference type="PROSITE-ProRule" id="PRU00042"/>
    </source>
</evidence>
<feature type="domain" description="C2H2-type" evidence="10">
    <location>
        <begin position="761"/>
        <end position="789"/>
    </location>
</feature>
<feature type="domain" description="C2H2-type" evidence="10">
    <location>
        <begin position="815"/>
        <end position="843"/>
    </location>
</feature>
<dbReference type="Pfam" id="PF00096">
    <property type="entry name" value="zf-C2H2"/>
    <property type="match status" value="1"/>
</dbReference>
<proteinExistence type="inferred from homology"/>
<keyword evidence="12" id="KW-1185">Reference proteome</keyword>
<reference evidence="13" key="1">
    <citation type="submission" date="2025-08" db="UniProtKB">
        <authorList>
            <consortium name="RefSeq"/>
        </authorList>
    </citation>
    <scope>IDENTIFICATION</scope>
    <source>
        <tissue evidence="13">Whole organism</tissue>
    </source>
</reference>
<evidence type="ECO:0000256" key="5">
    <source>
        <dbReference type="ARBA" id="ARBA00023242"/>
    </source>
</evidence>
<protein>
    <submittedName>
        <fullName evidence="13">Uncharacterized protein LOC113210290 isoform X2</fullName>
    </submittedName>
</protein>
<dbReference type="GO" id="GO:0005634">
    <property type="term" value="C:nucleus"/>
    <property type="evidence" value="ECO:0007669"/>
    <property type="project" value="InterPro"/>
</dbReference>
<feature type="binding site" evidence="8">
    <location>
        <position position="12"/>
    </location>
    <ligand>
        <name>Zn(2+)</name>
        <dbReference type="ChEBI" id="CHEBI:29105"/>
    </ligand>
</feature>
<evidence type="ECO:0000259" key="11">
    <source>
        <dbReference type="PROSITE" id="PS51915"/>
    </source>
</evidence>
<dbReference type="PANTHER" id="PTHR24388:SF53">
    <property type="entry name" value="CHORION TRANSCRIPTION FACTOR CF2-RELATED"/>
    <property type="match status" value="1"/>
</dbReference>
<feature type="region of interest" description="Disordered" evidence="9">
    <location>
        <begin position="457"/>
        <end position="488"/>
    </location>
</feature>
<feature type="compositionally biased region" description="Basic and acidic residues" evidence="9">
    <location>
        <begin position="162"/>
        <end position="174"/>
    </location>
</feature>
<dbReference type="PROSITE" id="PS00028">
    <property type="entry name" value="ZINC_FINGER_C2H2_1"/>
    <property type="match status" value="5"/>
</dbReference>
<organism evidence="12 13">
    <name type="scientific">Frankliniella occidentalis</name>
    <name type="common">Western flower thrips</name>
    <name type="synonym">Euthrips occidentalis</name>
    <dbReference type="NCBI Taxonomy" id="133901"/>
    <lineage>
        <taxon>Eukaryota</taxon>
        <taxon>Metazoa</taxon>
        <taxon>Ecdysozoa</taxon>
        <taxon>Arthropoda</taxon>
        <taxon>Hexapoda</taxon>
        <taxon>Insecta</taxon>
        <taxon>Pterygota</taxon>
        <taxon>Neoptera</taxon>
        <taxon>Paraneoptera</taxon>
        <taxon>Thysanoptera</taxon>
        <taxon>Terebrantia</taxon>
        <taxon>Thripoidea</taxon>
        <taxon>Thripidae</taxon>
        <taxon>Frankliniella</taxon>
    </lineage>
</organism>
<dbReference type="SUPFAM" id="SSF57716">
    <property type="entry name" value="Glucocorticoid receptor-like (DNA-binding domain)"/>
    <property type="match status" value="1"/>
</dbReference>
<dbReference type="GeneID" id="113210290"/>
<dbReference type="SUPFAM" id="SSF57667">
    <property type="entry name" value="beta-beta-alpha zinc fingers"/>
    <property type="match status" value="3"/>
</dbReference>
<accession>A0A6J1SZT6</accession>
<evidence type="ECO:0000259" key="10">
    <source>
        <dbReference type="PROSITE" id="PS50157"/>
    </source>
</evidence>
<dbReference type="PROSITE" id="PS50157">
    <property type="entry name" value="ZINC_FINGER_C2H2_2"/>
    <property type="match status" value="5"/>
</dbReference>
<evidence type="ECO:0000313" key="13">
    <source>
        <dbReference type="RefSeq" id="XP_026283986.1"/>
    </source>
</evidence>
<keyword evidence="2" id="KW-0677">Repeat</keyword>
<dbReference type="Gene3D" id="3.40.1800.20">
    <property type="match status" value="1"/>
</dbReference>
<dbReference type="SMART" id="SM00868">
    <property type="entry name" value="zf-AD"/>
    <property type="match status" value="1"/>
</dbReference>
<feature type="compositionally biased region" description="Polar residues" evidence="9">
    <location>
        <begin position="370"/>
        <end position="387"/>
    </location>
</feature>